<organism evidence="2 3">
    <name type="scientific">Psychracetigena formicireducens</name>
    <dbReference type="NCBI Taxonomy" id="2986056"/>
    <lineage>
        <taxon>Bacteria</taxon>
        <taxon>Bacillati</taxon>
        <taxon>Candidatus Lithacetigenota</taxon>
        <taxon>Candidatus Psychracetigena</taxon>
    </lineage>
</organism>
<dbReference type="InterPro" id="IPR011703">
    <property type="entry name" value="ATPase_AAA-3"/>
</dbReference>
<proteinExistence type="predicted"/>
<reference evidence="2 3" key="1">
    <citation type="journal article" date="2021" name="bioRxiv">
        <title>Unique metabolic strategies in Hadean analogues reveal hints for primordial physiology.</title>
        <authorList>
            <person name="Nobu M.K."/>
            <person name="Nakai R."/>
            <person name="Tamazawa S."/>
            <person name="Mori H."/>
            <person name="Toyoda A."/>
            <person name="Ijiri A."/>
            <person name="Suzuki S."/>
            <person name="Kurokawa K."/>
            <person name="Kamagata Y."/>
            <person name="Tamaki H."/>
        </authorList>
    </citation>
    <scope>NUCLEOTIDE SEQUENCE [LARGE SCALE GENOMIC DNA]</scope>
    <source>
        <strain evidence="2">BS525</strain>
    </source>
</reference>
<evidence type="ECO:0000259" key="1">
    <source>
        <dbReference type="SMART" id="SM00382"/>
    </source>
</evidence>
<accession>A0A9E2BGK4</accession>
<gene>
    <name evidence="2" type="ORF">DDT42_01048</name>
</gene>
<dbReference type="InterPro" id="IPR041628">
    <property type="entry name" value="ChlI/MoxR_AAA_lid"/>
</dbReference>
<dbReference type="InterPro" id="IPR050764">
    <property type="entry name" value="CbbQ/NirQ/NorQ/GpvN"/>
</dbReference>
<dbReference type="PIRSF" id="PIRSF002849">
    <property type="entry name" value="AAA_ATPase_chaperone_MoxR_prd"/>
    <property type="match status" value="1"/>
</dbReference>
<dbReference type="Gene3D" id="1.10.8.80">
    <property type="entry name" value="Magnesium chelatase subunit I, C-Terminal domain"/>
    <property type="match status" value="1"/>
</dbReference>
<name>A0A9E2BGK4_PSYF1</name>
<dbReference type="EMBL" id="QLTW01000056">
    <property type="protein sequence ID" value="MBT9145178.1"/>
    <property type="molecule type" value="Genomic_DNA"/>
</dbReference>
<evidence type="ECO:0000313" key="2">
    <source>
        <dbReference type="EMBL" id="MBT9145178.1"/>
    </source>
</evidence>
<dbReference type="InterPro" id="IPR003593">
    <property type="entry name" value="AAA+_ATPase"/>
</dbReference>
<dbReference type="GO" id="GO:0005524">
    <property type="term" value="F:ATP binding"/>
    <property type="evidence" value="ECO:0007669"/>
    <property type="project" value="InterPro"/>
</dbReference>
<dbReference type="Pfam" id="PF07726">
    <property type="entry name" value="AAA_3"/>
    <property type="match status" value="1"/>
</dbReference>
<dbReference type="AlphaFoldDB" id="A0A9E2BGK4"/>
<dbReference type="SMART" id="SM00382">
    <property type="entry name" value="AAA"/>
    <property type="match status" value="1"/>
</dbReference>
<dbReference type="Pfam" id="PF17863">
    <property type="entry name" value="AAA_lid_2"/>
    <property type="match status" value="1"/>
</dbReference>
<dbReference type="CDD" id="cd00009">
    <property type="entry name" value="AAA"/>
    <property type="match status" value="1"/>
</dbReference>
<dbReference type="PANTHER" id="PTHR42759">
    <property type="entry name" value="MOXR FAMILY PROTEIN"/>
    <property type="match status" value="1"/>
</dbReference>
<dbReference type="PANTHER" id="PTHR42759:SF1">
    <property type="entry name" value="MAGNESIUM-CHELATASE SUBUNIT CHLD"/>
    <property type="match status" value="1"/>
</dbReference>
<dbReference type="Gene3D" id="3.40.50.300">
    <property type="entry name" value="P-loop containing nucleotide triphosphate hydrolases"/>
    <property type="match status" value="1"/>
</dbReference>
<feature type="domain" description="AAA+ ATPase" evidence="1">
    <location>
        <begin position="50"/>
        <end position="193"/>
    </location>
</feature>
<dbReference type="InterPro" id="IPR027417">
    <property type="entry name" value="P-loop_NTPase"/>
</dbReference>
<dbReference type="GO" id="GO:0016887">
    <property type="term" value="F:ATP hydrolysis activity"/>
    <property type="evidence" value="ECO:0007669"/>
    <property type="project" value="InterPro"/>
</dbReference>
<sequence length="334" mass="37617">MRTVKVGITVQKRMNFNEVRTVLLKVEKELNSILFGQEKVVKELLFAFFSQGHTLVEGLPGLGKTMLVKALAKTFSLTFKRIQFTPDLMPADVTGTHLLIEKEGMREFVFMKGPIFSHLLLADEINRATPKVQSALLEAMQERTVTAGETTYSLPNPFFVVATQNPIEMEGTYPLPEAQLDRFSLKIIIPFPDLNTLKRIGVETSPYTEPNVKEVGDEILLREVVSFIELMPVAPEVVSYASRLVLATHPEGDLAPFEVRKFVRYGVSPRGVQVLLRVGKVKAMLEDRPNLSFSDIQEVAYPALRHRLILNYEGEADKVGYDSLIEKVVERVKI</sequence>
<dbReference type="SUPFAM" id="SSF52540">
    <property type="entry name" value="P-loop containing nucleoside triphosphate hydrolases"/>
    <property type="match status" value="1"/>
</dbReference>
<protein>
    <recommendedName>
        <fullName evidence="1">AAA+ ATPase domain-containing protein</fullName>
    </recommendedName>
</protein>
<dbReference type="Proteomes" id="UP000811545">
    <property type="component" value="Unassembled WGS sequence"/>
</dbReference>
<comment type="caution">
    <text evidence="2">The sequence shown here is derived from an EMBL/GenBank/DDBJ whole genome shotgun (WGS) entry which is preliminary data.</text>
</comment>
<evidence type="ECO:0000313" key="3">
    <source>
        <dbReference type="Proteomes" id="UP000811545"/>
    </source>
</evidence>